<dbReference type="EMBL" id="KN833696">
    <property type="protein sequence ID" value="KIK27480.1"/>
    <property type="molecule type" value="Genomic_DNA"/>
</dbReference>
<dbReference type="HOGENOM" id="CLU_3033252_0_0_1"/>
<organism evidence="1 2">
    <name type="scientific">Pisolithus microcarpus 441</name>
    <dbReference type="NCBI Taxonomy" id="765257"/>
    <lineage>
        <taxon>Eukaryota</taxon>
        <taxon>Fungi</taxon>
        <taxon>Dikarya</taxon>
        <taxon>Basidiomycota</taxon>
        <taxon>Agaricomycotina</taxon>
        <taxon>Agaricomycetes</taxon>
        <taxon>Agaricomycetidae</taxon>
        <taxon>Boletales</taxon>
        <taxon>Sclerodermatineae</taxon>
        <taxon>Pisolithaceae</taxon>
        <taxon>Pisolithus</taxon>
    </lineage>
</organism>
<dbReference type="Proteomes" id="UP000054018">
    <property type="component" value="Unassembled WGS sequence"/>
</dbReference>
<gene>
    <name evidence="1" type="ORF">PISMIDRAFT_674839</name>
</gene>
<evidence type="ECO:0000313" key="2">
    <source>
        <dbReference type="Proteomes" id="UP000054018"/>
    </source>
</evidence>
<name>A0A0C9YR20_9AGAM</name>
<evidence type="ECO:0000313" key="1">
    <source>
        <dbReference type="EMBL" id="KIK27480.1"/>
    </source>
</evidence>
<protein>
    <submittedName>
        <fullName evidence="1">Uncharacterized protein</fullName>
    </submittedName>
</protein>
<sequence length="55" mass="5932">MQWDTEQPATTTTLHTLQCSGSVLTSRSLLAPAPIADSGPDRADLFYHSFGSHTL</sequence>
<reference evidence="1 2" key="1">
    <citation type="submission" date="2014-04" db="EMBL/GenBank/DDBJ databases">
        <authorList>
            <consortium name="DOE Joint Genome Institute"/>
            <person name="Kuo A."/>
            <person name="Kohler A."/>
            <person name="Costa M.D."/>
            <person name="Nagy L.G."/>
            <person name="Floudas D."/>
            <person name="Copeland A."/>
            <person name="Barry K.W."/>
            <person name="Cichocki N."/>
            <person name="Veneault-Fourrey C."/>
            <person name="LaButti K."/>
            <person name="Lindquist E.A."/>
            <person name="Lipzen A."/>
            <person name="Lundell T."/>
            <person name="Morin E."/>
            <person name="Murat C."/>
            <person name="Sun H."/>
            <person name="Tunlid A."/>
            <person name="Henrissat B."/>
            <person name="Grigoriev I.V."/>
            <person name="Hibbett D.S."/>
            <person name="Martin F."/>
            <person name="Nordberg H.P."/>
            <person name="Cantor M.N."/>
            <person name="Hua S.X."/>
        </authorList>
    </citation>
    <scope>NUCLEOTIDE SEQUENCE [LARGE SCALE GENOMIC DNA]</scope>
    <source>
        <strain evidence="1 2">441</strain>
    </source>
</reference>
<keyword evidence="2" id="KW-1185">Reference proteome</keyword>
<reference evidence="2" key="2">
    <citation type="submission" date="2015-01" db="EMBL/GenBank/DDBJ databases">
        <title>Evolutionary Origins and Diversification of the Mycorrhizal Mutualists.</title>
        <authorList>
            <consortium name="DOE Joint Genome Institute"/>
            <consortium name="Mycorrhizal Genomics Consortium"/>
            <person name="Kohler A."/>
            <person name="Kuo A."/>
            <person name="Nagy L.G."/>
            <person name="Floudas D."/>
            <person name="Copeland A."/>
            <person name="Barry K.W."/>
            <person name="Cichocki N."/>
            <person name="Veneault-Fourrey C."/>
            <person name="LaButti K."/>
            <person name="Lindquist E.A."/>
            <person name="Lipzen A."/>
            <person name="Lundell T."/>
            <person name="Morin E."/>
            <person name="Murat C."/>
            <person name="Riley R."/>
            <person name="Ohm R."/>
            <person name="Sun H."/>
            <person name="Tunlid A."/>
            <person name="Henrissat B."/>
            <person name="Grigoriev I.V."/>
            <person name="Hibbett D.S."/>
            <person name="Martin F."/>
        </authorList>
    </citation>
    <scope>NUCLEOTIDE SEQUENCE [LARGE SCALE GENOMIC DNA]</scope>
    <source>
        <strain evidence="2">441</strain>
    </source>
</reference>
<dbReference type="AlphaFoldDB" id="A0A0C9YR20"/>
<accession>A0A0C9YR20</accession>
<proteinExistence type="predicted"/>